<feature type="compositionally biased region" description="Low complexity" evidence="1">
    <location>
        <begin position="292"/>
        <end position="310"/>
    </location>
</feature>
<organism evidence="2 3">
    <name type="scientific">Myxococcus landrumensis</name>
    <dbReference type="NCBI Taxonomy" id="2813577"/>
    <lineage>
        <taxon>Bacteria</taxon>
        <taxon>Pseudomonadati</taxon>
        <taxon>Myxococcota</taxon>
        <taxon>Myxococcia</taxon>
        <taxon>Myxococcales</taxon>
        <taxon>Cystobacterineae</taxon>
        <taxon>Myxococcaceae</taxon>
        <taxon>Myxococcus</taxon>
    </lineage>
</organism>
<feature type="compositionally biased region" description="Basic and acidic residues" evidence="1">
    <location>
        <begin position="353"/>
        <end position="366"/>
    </location>
</feature>
<feature type="compositionally biased region" description="Low complexity" evidence="1">
    <location>
        <begin position="482"/>
        <end position="494"/>
    </location>
</feature>
<feature type="compositionally biased region" description="Basic and acidic residues" evidence="1">
    <location>
        <begin position="382"/>
        <end position="391"/>
    </location>
</feature>
<dbReference type="RefSeq" id="WP_206717841.1">
    <property type="nucleotide sequence ID" value="NZ_CP071091.1"/>
</dbReference>
<feature type="compositionally biased region" description="Polar residues" evidence="1">
    <location>
        <begin position="438"/>
        <end position="462"/>
    </location>
</feature>
<reference evidence="2 3" key="1">
    <citation type="submission" date="2021-02" db="EMBL/GenBank/DDBJ databases">
        <title>De Novo genome assembly of isolated myxobacteria.</title>
        <authorList>
            <person name="Stevens D.C."/>
        </authorList>
    </citation>
    <scope>NUCLEOTIDE SEQUENCE [LARGE SCALE GENOMIC DNA]</scope>
    <source>
        <strain evidence="2 3">SCHIC003</strain>
    </source>
</reference>
<evidence type="ECO:0000313" key="2">
    <source>
        <dbReference type="EMBL" id="QSQ16174.1"/>
    </source>
</evidence>
<name>A0ABX7NF90_9BACT</name>
<proteinExistence type="predicted"/>
<gene>
    <name evidence="2" type="ORF">JY572_09060</name>
</gene>
<feature type="region of interest" description="Disordered" evidence="1">
    <location>
        <begin position="229"/>
        <end position="255"/>
    </location>
</feature>
<protein>
    <submittedName>
        <fullName evidence="2">Uncharacterized protein</fullName>
    </submittedName>
</protein>
<feature type="compositionally biased region" description="Low complexity" evidence="1">
    <location>
        <begin position="418"/>
        <end position="429"/>
    </location>
</feature>
<feature type="region of interest" description="Disordered" evidence="1">
    <location>
        <begin position="267"/>
        <end position="494"/>
    </location>
</feature>
<sequence>MSSTLESYELIRFAEAFESRLATAGEMLAGRPGLEAEKSWLATALELVRTTRSPAAGVVDRVKDLPELEEAREEYAFQQQGLWVDALEKLHAGITFTASSRAPVIEALFPHIKFAQLRRAPREIIFEYATSYERRTRSAYVSRIFAREDFALVRPVMETVATAHAEWRSSHEPAPLSPEVEVVLREELVNLGRKLEIALRQARLLSEAALVPVPSVHEAAALGLKPKRRAGRGLAPSDDGIAGLDLDPADSMEPTEAELAEVAALDSGAAPASEVDAHEGSAPAEPGHIDEATTQADTDDASAMSSDSAAPLGENSADEALPDDAVTTEAGSSLSDEGHDTPAPPPSGGAPSRSHEPRGRKREALHGEPPAGEPSADASSEATHEPSEDVSSHAPEAAAASDGPRPSASRGRKREAVDAPASADSAPASGRGRKRTTEASPASSTEAPRQRSPSRANSTPAEETSPEVSRAQAPSVRKKKGAAPSSGAAGTESP</sequence>
<evidence type="ECO:0000313" key="3">
    <source>
        <dbReference type="Proteomes" id="UP000663090"/>
    </source>
</evidence>
<evidence type="ECO:0000256" key="1">
    <source>
        <dbReference type="SAM" id="MobiDB-lite"/>
    </source>
</evidence>
<keyword evidence="3" id="KW-1185">Reference proteome</keyword>
<dbReference type="Proteomes" id="UP000663090">
    <property type="component" value="Chromosome"/>
</dbReference>
<dbReference type="EMBL" id="CP071091">
    <property type="protein sequence ID" value="QSQ16174.1"/>
    <property type="molecule type" value="Genomic_DNA"/>
</dbReference>
<accession>A0ABX7NF90</accession>